<feature type="domain" description="Methyltransferase type 11" evidence="1">
    <location>
        <begin position="39"/>
        <end position="136"/>
    </location>
</feature>
<organism evidence="2">
    <name type="scientific">marine metagenome</name>
    <dbReference type="NCBI Taxonomy" id="408172"/>
    <lineage>
        <taxon>unclassified sequences</taxon>
        <taxon>metagenomes</taxon>
        <taxon>ecological metagenomes</taxon>
    </lineage>
</organism>
<accession>A0A381SH35</accession>
<dbReference type="EMBL" id="UINC01003024">
    <property type="protein sequence ID" value="SVA02631.1"/>
    <property type="molecule type" value="Genomic_DNA"/>
</dbReference>
<name>A0A381SH35_9ZZZZ</name>
<dbReference type="AlphaFoldDB" id="A0A381SH35"/>
<dbReference type="InterPro" id="IPR029063">
    <property type="entry name" value="SAM-dependent_MTases_sf"/>
</dbReference>
<sequence length="188" mass="21492">MPSKTKTKNDRQIRPEPGDLDIYHIMSLLPVMPYHEIADVYCGEGTLSVPLGKLVYRGKVTALDTVKTNLTVTRRQLKNIRLTNVKASHISDESVLPLKDESIDGAMASFFVQSSTKPKRILEEISRSLRNGGWLALIEWHKDFEESGPPLNKRITPEKCRTMAEKAGFRFYMRHDLSDMAYMLLLRK</sequence>
<reference evidence="2" key="1">
    <citation type="submission" date="2018-05" db="EMBL/GenBank/DDBJ databases">
        <authorList>
            <person name="Lanie J.A."/>
            <person name="Ng W.-L."/>
            <person name="Kazmierczak K.M."/>
            <person name="Andrzejewski T.M."/>
            <person name="Davidsen T.M."/>
            <person name="Wayne K.J."/>
            <person name="Tettelin H."/>
            <person name="Glass J.I."/>
            <person name="Rusch D."/>
            <person name="Podicherti R."/>
            <person name="Tsui H.-C.T."/>
            <person name="Winkler M.E."/>
        </authorList>
    </citation>
    <scope>NUCLEOTIDE SEQUENCE</scope>
</reference>
<dbReference type="InterPro" id="IPR013216">
    <property type="entry name" value="Methyltransf_11"/>
</dbReference>
<evidence type="ECO:0000259" key="1">
    <source>
        <dbReference type="Pfam" id="PF08241"/>
    </source>
</evidence>
<proteinExistence type="predicted"/>
<dbReference type="SUPFAM" id="SSF53335">
    <property type="entry name" value="S-adenosyl-L-methionine-dependent methyltransferases"/>
    <property type="match status" value="1"/>
</dbReference>
<evidence type="ECO:0000313" key="2">
    <source>
        <dbReference type="EMBL" id="SVA02631.1"/>
    </source>
</evidence>
<dbReference type="GO" id="GO:0008757">
    <property type="term" value="F:S-adenosylmethionine-dependent methyltransferase activity"/>
    <property type="evidence" value="ECO:0007669"/>
    <property type="project" value="InterPro"/>
</dbReference>
<dbReference type="CDD" id="cd02440">
    <property type="entry name" value="AdoMet_MTases"/>
    <property type="match status" value="1"/>
</dbReference>
<protein>
    <recommendedName>
        <fullName evidence="1">Methyltransferase type 11 domain-containing protein</fullName>
    </recommendedName>
</protein>
<dbReference type="Pfam" id="PF08241">
    <property type="entry name" value="Methyltransf_11"/>
    <property type="match status" value="1"/>
</dbReference>
<gene>
    <name evidence="2" type="ORF">METZ01_LOCUS55485</name>
</gene>
<dbReference type="Gene3D" id="3.40.50.150">
    <property type="entry name" value="Vaccinia Virus protein VP39"/>
    <property type="match status" value="1"/>
</dbReference>